<keyword evidence="2 5" id="KW-0238">DNA-binding</keyword>
<dbReference type="Proteomes" id="UP000199041">
    <property type="component" value="Unassembled WGS sequence"/>
</dbReference>
<keyword evidence="6" id="KW-1185">Reference proteome</keyword>
<dbReference type="Gene3D" id="1.10.10.60">
    <property type="entry name" value="Homeodomain-like"/>
    <property type="match status" value="2"/>
</dbReference>
<accession>A0A1H3VGH8</accession>
<dbReference type="GO" id="GO:0003700">
    <property type="term" value="F:DNA-binding transcription factor activity"/>
    <property type="evidence" value="ECO:0007669"/>
    <property type="project" value="InterPro"/>
</dbReference>
<dbReference type="STRING" id="551991.SAMN05192529_10194"/>
<sequence>MTHKKHIFTRISDFHTISGLPKPEHPLVSLVDYCRVDYQTDESELSWVQHFYSIGLKRCMPHGKFRYGQQQYDFDEGLLSFIAPGQAMTLEIDKNPGVKPTGWLLLIHPDFIWNTPLAKKIKQYEFFGYAVHEALFLSEKEERIITDILLNIQREYHSNIDRFSQNIIISQIELLLNYSERFYQRQFLTRKKSNHQIVERLESMLNNYFSNPQSTDHSLPTAQSIAASLNISPNYLGSLLKTLTGQTTQGHIHNKIIEIAKEKLSTTQLTVSEIAYLLGFEHPQSFSKLFKDKTKLSPLAFRQSFN</sequence>
<evidence type="ECO:0000256" key="2">
    <source>
        <dbReference type="ARBA" id="ARBA00023125"/>
    </source>
</evidence>
<keyword evidence="1" id="KW-0805">Transcription regulation</keyword>
<dbReference type="SUPFAM" id="SSF46689">
    <property type="entry name" value="Homeodomain-like"/>
    <property type="match status" value="1"/>
</dbReference>
<proteinExistence type="predicted"/>
<dbReference type="SMART" id="SM00342">
    <property type="entry name" value="HTH_ARAC"/>
    <property type="match status" value="1"/>
</dbReference>
<dbReference type="PROSITE" id="PS01124">
    <property type="entry name" value="HTH_ARAC_FAMILY_2"/>
    <property type="match status" value="1"/>
</dbReference>
<dbReference type="InterPro" id="IPR009057">
    <property type="entry name" value="Homeodomain-like_sf"/>
</dbReference>
<evidence type="ECO:0000259" key="4">
    <source>
        <dbReference type="PROSITE" id="PS01124"/>
    </source>
</evidence>
<dbReference type="EMBL" id="FNQY01000001">
    <property type="protein sequence ID" value="SDZ73866.1"/>
    <property type="molecule type" value="Genomic_DNA"/>
</dbReference>
<dbReference type="PANTHER" id="PTHR43280">
    <property type="entry name" value="ARAC-FAMILY TRANSCRIPTIONAL REGULATOR"/>
    <property type="match status" value="1"/>
</dbReference>
<gene>
    <name evidence="5" type="ORF">SAMN05192529_10194</name>
</gene>
<name>A0A1H3VGH8_9BACT</name>
<dbReference type="RefSeq" id="WP_091392055.1">
    <property type="nucleotide sequence ID" value="NZ_FNQY01000001.1"/>
</dbReference>
<dbReference type="GO" id="GO:0043565">
    <property type="term" value="F:sequence-specific DNA binding"/>
    <property type="evidence" value="ECO:0007669"/>
    <property type="project" value="InterPro"/>
</dbReference>
<reference evidence="5 6" key="1">
    <citation type="submission" date="2016-10" db="EMBL/GenBank/DDBJ databases">
        <authorList>
            <person name="de Groot N.N."/>
        </authorList>
    </citation>
    <scope>NUCLEOTIDE SEQUENCE [LARGE SCALE GENOMIC DNA]</scope>
    <source>
        <strain evidence="5 6">Vu-144</strain>
    </source>
</reference>
<dbReference type="InterPro" id="IPR018060">
    <property type="entry name" value="HTH_AraC"/>
</dbReference>
<evidence type="ECO:0000313" key="5">
    <source>
        <dbReference type="EMBL" id="SDZ73866.1"/>
    </source>
</evidence>
<evidence type="ECO:0000313" key="6">
    <source>
        <dbReference type="Proteomes" id="UP000199041"/>
    </source>
</evidence>
<keyword evidence="3" id="KW-0804">Transcription</keyword>
<dbReference type="PANTHER" id="PTHR43280:SF32">
    <property type="entry name" value="TRANSCRIPTIONAL REGULATORY PROTEIN"/>
    <property type="match status" value="1"/>
</dbReference>
<protein>
    <submittedName>
        <fullName evidence="5">AraC-type DNA-binding protein</fullName>
    </submittedName>
</protein>
<dbReference type="Pfam" id="PF12833">
    <property type="entry name" value="HTH_18"/>
    <property type="match status" value="1"/>
</dbReference>
<evidence type="ECO:0000256" key="3">
    <source>
        <dbReference type="ARBA" id="ARBA00023163"/>
    </source>
</evidence>
<evidence type="ECO:0000256" key="1">
    <source>
        <dbReference type="ARBA" id="ARBA00023015"/>
    </source>
</evidence>
<dbReference type="AlphaFoldDB" id="A0A1H3VGH8"/>
<organism evidence="5 6">
    <name type="scientific">Arachidicoccus rhizosphaerae</name>
    <dbReference type="NCBI Taxonomy" id="551991"/>
    <lineage>
        <taxon>Bacteria</taxon>
        <taxon>Pseudomonadati</taxon>
        <taxon>Bacteroidota</taxon>
        <taxon>Chitinophagia</taxon>
        <taxon>Chitinophagales</taxon>
        <taxon>Chitinophagaceae</taxon>
        <taxon>Arachidicoccus</taxon>
    </lineage>
</organism>
<dbReference type="OrthoDB" id="644686at2"/>
<feature type="domain" description="HTH araC/xylS-type" evidence="4">
    <location>
        <begin position="199"/>
        <end position="304"/>
    </location>
</feature>